<comment type="caution">
    <text evidence="3">The sequence shown here is derived from an EMBL/GenBank/DDBJ whole genome shotgun (WGS) entry which is preliminary data.</text>
</comment>
<accession>A0A3M0CD70</accession>
<dbReference type="InParanoid" id="A0A3M0CD70"/>
<dbReference type="Gene3D" id="3.90.226.10">
    <property type="entry name" value="2-enoyl-CoA Hydratase, Chain A, domain 1"/>
    <property type="match status" value="1"/>
</dbReference>
<feature type="domain" description="Tail specific protease" evidence="2">
    <location>
        <begin position="214"/>
        <end position="452"/>
    </location>
</feature>
<dbReference type="RefSeq" id="WP_170163862.1">
    <property type="nucleotide sequence ID" value="NZ_REFR01000013.1"/>
</dbReference>
<feature type="coiled-coil region" evidence="1">
    <location>
        <begin position="262"/>
        <end position="289"/>
    </location>
</feature>
<evidence type="ECO:0000313" key="4">
    <source>
        <dbReference type="Proteomes" id="UP000271227"/>
    </source>
</evidence>
<dbReference type="GO" id="GO:0008236">
    <property type="term" value="F:serine-type peptidase activity"/>
    <property type="evidence" value="ECO:0007669"/>
    <property type="project" value="InterPro"/>
</dbReference>
<gene>
    <name evidence="3" type="ORF">BXY39_2958</name>
</gene>
<dbReference type="EMBL" id="REFR01000013">
    <property type="protein sequence ID" value="RMB04686.1"/>
    <property type="molecule type" value="Genomic_DNA"/>
</dbReference>
<dbReference type="PROSITE" id="PS51257">
    <property type="entry name" value="PROKAR_LIPOPROTEIN"/>
    <property type="match status" value="1"/>
</dbReference>
<organism evidence="3 4">
    <name type="scientific">Eilatimonas milleporae</name>
    <dbReference type="NCBI Taxonomy" id="911205"/>
    <lineage>
        <taxon>Bacteria</taxon>
        <taxon>Pseudomonadati</taxon>
        <taxon>Pseudomonadota</taxon>
        <taxon>Alphaproteobacteria</taxon>
        <taxon>Kordiimonadales</taxon>
        <taxon>Kordiimonadaceae</taxon>
        <taxon>Eilatimonas</taxon>
    </lineage>
</organism>
<sequence length="491" mass="53732">MLKCRFLLYGFVFTVIAACDSGDRQERAYRPEPWIADFQRMKTAIAERSPNLDWQIERGLKLEALASEIERELRAAPDDGAARDTLEYAMRRFADGHMRLSWSGPEMHQAASPSAEPVRICEASGYWRDADRSALLARLDGYERLSQDGSWNVAGVIQSESGPIGVLRIPLFAPNATLCERALAELSIDAYAPCDDACKDRVRRRADVLYLREIADGIGLIQERGAGSIIVDLAGNGGGSDLSLAVARMLAPKHIPTPALGVDRTPERMEDLREKIAFLENALADATQDEGTLLNRLIVSLQDALADIQKDCDRMRVWSGELPQCASTITGPFFAGGLVAVDLPKSMAVKDWAVGVSSLAGFEYEAELWRGGLAILVDQGTGSSSELFTAMLQDGDAALVIGSPTAGASCGWSMPRKDILLEHSGGILSLPNCARFRANGDNELDGIQPDIYIGFRRYDTPLQRARRMQGNWRHISSVLKSAQEKHPESLP</sequence>
<dbReference type="InterPro" id="IPR005151">
    <property type="entry name" value="Tail-specific_protease"/>
</dbReference>
<protein>
    <submittedName>
        <fullName evidence="3">Peptidase S41-like protein</fullName>
    </submittedName>
</protein>
<proteinExistence type="predicted"/>
<evidence type="ECO:0000259" key="2">
    <source>
        <dbReference type="Pfam" id="PF03572"/>
    </source>
</evidence>
<reference evidence="3 4" key="1">
    <citation type="submission" date="2018-10" db="EMBL/GenBank/DDBJ databases">
        <title>Genomic Encyclopedia of Archaeal and Bacterial Type Strains, Phase II (KMG-II): from individual species to whole genera.</title>
        <authorList>
            <person name="Goeker M."/>
        </authorList>
    </citation>
    <scope>NUCLEOTIDE SEQUENCE [LARGE SCALE GENOMIC DNA]</scope>
    <source>
        <strain evidence="3 4">DSM 25217</strain>
    </source>
</reference>
<dbReference type="GO" id="GO:0006508">
    <property type="term" value="P:proteolysis"/>
    <property type="evidence" value="ECO:0007669"/>
    <property type="project" value="InterPro"/>
</dbReference>
<dbReference type="Pfam" id="PF03572">
    <property type="entry name" value="Peptidase_S41"/>
    <property type="match status" value="1"/>
</dbReference>
<evidence type="ECO:0000256" key="1">
    <source>
        <dbReference type="SAM" id="Coils"/>
    </source>
</evidence>
<keyword evidence="1" id="KW-0175">Coiled coil</keyword>
<name>A0A3M0CD70_9PROT</name>
<dbReference type="Proteomes" id="UP000271227">
    <property type="component" value="Unassembled WGS sequence"/>
</dbReference>
<dbReference type="InterPro" id="IPR029045">
    <property type="entry name" value="ClpP/crotonase-like_dom_sf"/>
</dbReference>
<evidence type="ECO:0000313" key="3">
    <source>
        <dbReference type="EMBL" id="RMB04686.1"/>
    </source>
</evidence>
<keyword evidence="4" id="KW-1185">Reference proteome</keyword>
<dbReference type="AlphaFoldDB" id="A0A3M0CD70"/>
<dbReference type="SUPFAM" id="SSF52096">
    <property type="entry name" value="ClpP/crotonase"/>
    <property type="match status" value="1"/>
</dbReference>